<dbReference type="EMBL" id="JAGFWR010000028">
    <property type="protein sequence ID" value="MBO4164723.1"/>
    <property type="molecule type" value="Genomic_DNA"/>
</dbReference>
<protein>
    <recommendedName>
        <fullName evidence="1">Carrier domain-containing protein</fullName>
    </recommendedName>
</protein>
<dbReference type="Gene3D" id="1.10.1200.10">
    <property type="entry name" value="ACP-like"/>
    <property type="match status" value="1"/>
</dbReference>
<name>A0ABS3VGJ4_9ACTN</name>
<gene>
    <name evidence="2" type="ORF">JQN83_28510</name>
</gene>
<dbReference type="SUPFAM" id="SSF47336">
    <property type="entry name" value="ACP-like"/>
    <property type="match status" value="1"/>
</dbReference>
<sequence>MAEPVEVTVRQLVASMAPHPGGDVTDGQRLVDDLHFDSLALIELAVALERRFDLAPISDDEAMDVVTVADVVALVSQATG</sequence>
<feature type="domain" description="Carrier" evidence="1">
    <location>
        <begin position="3"/>
        <end position="79"/>
    </location>
</feature>
<evidence type="ECO:0000313" key="2">
    <source>
        <dbReference type="EMBL" id="MBO4164723.1"/>
    </source>
</evidence>
<dbReference type="PROSITE" id="PS50075">
    <property type="entry name" value="CARRIER"/>
    <property type="match status" value="1"/>
</dbReference>
<evidence type="ECO:0000259" key="1">
    <source>
        <dbReference type="PROSITE" id="PS50075"/>
    </source>
</evidence>
<keyword evidence="3" id="KW-1185">Reference proteome</keyword>
<evidence type="ECO:0000313" key="3">
    <source>
        <dbReference type="Proteomes" id="UP000671399"/>
    </source>
</evidence>
<comment type="caution">
    <text evidence="2">The sequence shown here is derived from an EMBL/GenBank/DDBJ whole genome shotgun (WGS) entry which is preliminary data.</text>
</comment>
<dbReference type="Proteomes" id="UP000671399">
    <property type="component" value="Unassembled WGS sequence"/>
</dbReference>
<dbReference type="InterPro" id="IPR036736">
    <property type="entry name" value="ACP-like_sf"/>
</dbReference>
<accession>A0ABS3VGJ4</accession>
<proteinExistence type="predicted"/>
<dbReference type="InterPro" id="IPR009081">
    <property type="entry name" value="PP-bd_ACP"/>
</dbReference>
<dbReference type="Pfam" id="PF00550">
    <property type="entry name" value="PP-binding"/>
    <property type="match status" value="1"/>
</dbReference>
<dbReference type="RefSeq" id="WP_208570244.1">
    <property type="nucleotide sequence ID" value="NZ_JAGFWR010000028.1"/>
</dbReference>
<organism evidence="2 3">
    <name type="scientific">Micromonospora antibiotica</name>
    <dbReference type="NCBI Taxonomy" id="2807623"/>
    <lineage>
        <taxon>Bacteria</taxon>
        <taxon>Bacillati</taxon>
        <taxon>Actinomycetota</taxon>
        <taxon>Actinomycetes</taxon>
        <taxon>Micromonosporales</taxon>
        <taxon>Micromonosporaceae</taxon>
        <taxon>Micromonospora</taxon>
    </lineage>
</organism>
<reference evidence="2 3" key="1">
    <citation type="submission" date="2021-03" db="EMBL/GenBank/DDBJ databases">
        <authorList>
            <person name="Lee D.-H."/>
        </authorList>
    </citation>
    <scope>NUCLEOTIDE SEQUENCE [LARGE SCALE GENOMIC DNA]</scope>
    <source>
        <strain evidence="2 3">MMS20-R2-23</strain>
    </source>
</reference>